<dbReference type="InterPro" id="IPR027417">
    <property type="entry name" value="P-loop_NTPase"/>
</dbReference>
<dbReference type="OrthoDB" id="9764467at2"/>
<evidence type="ECO:0000313" key="5">
    <source>
        <dbReference type="Proteomes" id="UP000077096"/>
    </source>
</evidence>
<dbReference type="KEGG" id="fng:JM64_08190"/>
<dbReference type="EMBL" id="CP011393">
    <property type="protein sequence ID" value="ANE41923.1"/>
    <property type="molecule type" value="Genomic_DNA"/>
</dbReference>
<feature type="domain" description="Rad50/SbcC-type AAA" evidence="3">
    <location>
        <begin position="7"/>
        <end position="229"/>
    </location>
</feature>
<evidence type="ECO:0000256" key="2">
    <source>
        <dbReference type="SAM" id="Phobius"/>
    </source>
</evidence>
<dbReference type="SUPFAM" id="SSF52540">
    <property type="entry name" value="P-loop containing nucleoside triphosphate hydrolases"/>
    <property type="match status" value="1"/>
</dbReference>
<keyword evidence="2" id="KW-0472">Membrane</keyword>
<reference evidence="4 5" key="1">
    <citation type="submission" date="2014-08" db="EMBL/GenBank/DDBJ databases">
        <title>Fervidobacterium pennivorans DYC genome.</title>
        <authorList>
            <person name="Wushke S."/>
        </authorList>
    </citation>
    <scope>NUCLEOTIDE SEQUENCE [LARGE SCALE GENOMIC DNA]</scope>
    <source>
        <strain evidence="4 5">DYC</strain>
    </source>
</reference>
<organism evidence="4 5">
    <name type="scientific">Fervidobacterium pennivorans</name>
    <dbReference type="NCBI Taxonomy" id="93466"/>
    <lineage>
        <taxon>Bacteria</taxon>
        <taxon>Thermotogati</taxon>
        <taxon>Thermotogota</taxon>
        <taxon>Thermotogae</taxon>
        <taxon>Thermotogales</taxon>
        <taxon>Fervidobacteriaceae</taxon>
        <taxon>Fervidobacterium</taxon>
    </lineage>
</organism>
<proteinExistence type="predicted"/>
<keyword evidence="1" id="KW-0175">Coiled coil</keyword>
<dbReference type="Pfam" id="PF13476">
    <property type="entry name" value="AAA_23"/>
    <property type="match status" value="1"/>
</dbReference>
<feature type="coiled-coil region" evidence="1">
    <location>
        <begin position="148"/>
        <end position="283"/>
    </location>
</feature>
<dbReference type="Gene3D" id="3.40.50.300">
    <property type="entry name" value="P-loop containing nucleotide triphosphate hydrolases"/>
    <property type="match status" value="2"/>
</dbReference>
<evidence type="ECO:0000256" key="1">
    <source>
        <dbReference type="SAM" id="Coils"/>
    </source>
</evidence>
<dbReference type="Proteomes" id="UP000077096">
    <property type="component" value="Chromosome"/>
</dbReference>
<evidence type="ECO:0000259" key="3">
    <source>
        <dbReference type="Pfam" id="PF13476"/>
    </source>
</evidence>
<dbReference type="GO" id="GO:0006302">
    <property type="term" value="P:double-strand break repair"/>
    <property type="evidence" value="ECO:0007669"/>
    <property type="project" value="InterPro"/>
</dbReference>
<feature type="coiled-coil region" evidence="1">
    <location>
        <begin position="473"/>
        <end position="551"/>
    </location>
</feature>
<keyword evidence="2" id="KW-1133">Transmembrane helix</keyword>
<dbReference type="PANTHER" id="PTHR41259">
    <property type="entry name" value="DOUBLE-STRAND BREAK REPAIR RAD50 ATPASE, PUTATIVE-RELATED"/>
    <property type="match status" value="1"/>
</dbReference>
<sequence>MLIKKAQIDGFGKFVNTSFKFGPGLNIVFGPNESGKTTLAKFLLYTLGKPSNEALKYRPWGHNIFGGYLETSDGKYVFGEDNSEVPKYDINLLESVAFIMEDDELEAVKVDRGILESTLKKKTEKTSEGRILREAIKRIQTLDLNKCLVALSEEIRKTEEMISGVEEKINKKNTLFVKMKNVEKRIKDLEEQINASENNLEKLRTAKKSELETKISQLKRNIEAIETELTKYLWIESLDTAVVEEAQNLIYKLNSIKARLKALETEQEKLKEVLQKKDRSIEEKLKQLGVSSVDDLESVGLRLKHLSLLTKMYNERVRNVVDEDPLWKLFLENENILERAEEEEQRYKEAINEIESTKLSLQNEIERNEQTAKYSKDLSIVSASAGIVLFVLGLLFKGISLFMYTPAVVFLALAVFLMFNWKRKMAFVEVLQERLVEVSMKQPQQPSVWKVLANYGITNIKQLRKKYTEFLEWKAQNVERQRMLNELKDIEQEVIKELLKFGVTGAAQMIVSAVENLQRTFGEVQELLYEKESLERRLSQLRGEYLSVQREYKTVAENLDEILGKFGITKEQVETFKSHFEHYQELKNAKKTLSVELQKAVEERENEDLDPSISQTKAALRELYLAKDTLLNEFKEMKNLYEGIEIDFKQLQALIEKLDESKLKAKIISNLINEIPEINKFLNERLTNFIESYHKIFSDEFARLFVKVSGVEKNFVVLPDLTVRLIVEGDMKDPNEFLSGSTKDLLIFCIKNALYKTFYDGSLPLVIDNTLIRLDDDRLKRVCEYLNEESELRQIILMTSDRRVLEFFSDKKNVILLEG</sequence>
<name>A0A172T505_FERPE</name>
<dbReference type="InterPro" id="IPR038729">
    <property type="entry name" value="Rad50/SbcC_AAA"/>
</dbReference>
<feature type="transmembrane region" description="Helical" evidence="2">
    <location>
        <begin position="402"/>
        <end position="421"/>
    </location>
</feature>
<dbReference type="PATRIC" id="fig|93466.3.peg.1724"/>
<dbReference type="PANTHER" id="PTHR41259:SF1">
    <property type="entry name" value="DOUBLE-STRAND BREAK REPAIR RAD50 ATPASE, PUTATIVE-RELATED"/>
    <property type="match status" value="1"/>
</dbReference>
<evidence type="ECO:0000313" key="4">
    <source>
        <dbReference type="EMBL" id="ANE41923.1"/>
    </source>
</evidence>
<feature type="coiled-coil region" evidence="1">
    <location>
        <begin position="330"/>
        <end position="371"/>
    </location>
</feature>
<gene>
    <name evidence="4" type="ORF">JM64_08190</name>
</gene>
<accession>A0A172T505</accession>
<dbReference type="AlphaFoldDB" id="A0A172T505"/>
<dbReference type="GO" id="GO:0016887">
    <property type="term" value="F:ATP hydrolysis activity"/>
    <property type="evidence" value="ECO:0007669"/>
    <property type="project" value="InterPro"/>
</dbReference>
<protein>
    <recommendedName>
        <fullName evidence="3">Rad50/SbcC-type AAA domain-containing protein</fullName>
    </recommendedName>
</protein>
<keyword evidence="2" id="KW-0812">Transmembrane</keyword>